<dbReference type="SUPFAM" id="SSF53098">
    <property type="entry name" value="Ribonuclease H-like"/>
    <property type="match status" value="1"/>
</dbReference>
<evidence type="ECO:0000259" key="1">
    <source>
        <dbReference type="PROSITE" id="PS50126"/>
    </source>
</evidence>
<dbReference type="Gene3D" id="1.10.3500.10">
    <property type="entry name" value="Tex N-terminal region-like"/>
    <property type="match status" value="1"/>
</dbReference>
<dbReference type="Pfam" id="PF16921">
    <property type="entry name" value="Tex_YqgF"/>
    <property type="match status" value="1"/>
</dbReference>
<dbReference type="PANTHER" id="PTHR10724:SF10">
    <property type="entry name" value="S1 RNA-BINDING DOMAIN-CONTAINING PROTEIN 1"/>
    <property type="match status" value="1"/>
</dbReference>
<organism evidence="2 3">
    <name type="scientific">Alicyclobacillus fodiniaquatilis</name>
    <dbReference type="NCBI Taxonomy" id="1661150"/>
    <lineage>
        <taxon>Bacteria</taxon>
        <taxon>Bacillati</taxon>
        <taxon>Bacillota</taxon>
        <taxon>Bacilli</taxon>
        <taxon>Bacillales</taxon>
        <taxon>Alicyclobacillaceae</taxon>
        <taxon>Alicyclobacillus</taxon>
    </lineage>
</organism>
<keyword evidence="3" id="KW-1185">Reference proteome</keyword>
<dbReference type="InterPro" id="IPR041692">
    <property type="entry name" value="HHH_9"/>
</dbReference>
<evidence type="ECO:0000313" key="3">
    <source>
        <dbReference type="Proteomes" id="UP001597079"/>
    </source>
</evidence>
<dbReference type="InterPro" id="IPR037027">
    <property type="entry name" value="YqgF/RNaseH-like_dom_sf"/>
</dbReference>
<dbReference type="Proteomes" id="UP001597079">
    <property type="component" value="Unassembled WGS sequence"/>
</dbReference>
<dbReference type="InterPro" id="IPR012337">
    <property type="entry name" value="RNaseH-like_sf"/>
</dbReference>
<dbReference type="Pfam" id="PF00575">
    <property type="entry name" value="S1"/>
    <property type="match status" value="1"/>
</dbReference>
<dbReference type="SUPFAM" id="SSF158832">
    <property type="entry name" value="Tex N-terminal region-like"/>
    <property type="match status" value="1"/>
</dbReference>
<dbReference type="PANTHER" id="PTHR10724">
    <property type="entry name" value="30S RIBOSOMAL PROTEIN S1"/>
    <property type="match status" value="1"/>
</dbReference>
<dbReference type="SMART" id="SM00316">
    <property type="entry name" value="S1"/>
    <property type="match status" value="1"/>
</dbReference>
<dbReference type="Pfam" id="PF22706">
    <property type="entry name" value="Tex_central_region"/>
    <property type="match status" value="1"/>
</dbReference>
<dbReference type="Gene3D" id="3.30.420.140">
    <property type="entry name" value="YqgF/RNase H-like domain"/>
    <property type="match status" value="1"/>
</dbReference>
<dbReference type="Gene3D" id="1.10.10.650">
    <property type="entry name" value="RuvA domain 2-like"/>
    <property type="match status" value="1"/>
</dbReference>
<accession>A0ABW4JJH2</accession>
<dbReference type="CDD" id="cd05685">
    <property type="entry name" value="S1_Tex"/>
    <property type="match status" value="1"/>
</dbReference>
<dbReference type="InterPro" id="IPR010994">
    <property type="entry name" value="RuvA_2-like"/>
</dbReference>
<dbReference type="Gene3D" id="2.40.50.140">
    <property type="entry name" value="Nucleic acid-binding proteins"/>
    <property type="match status" value="1"/>
</dbReference>
<protein>
    <submittedName>
        <fullName evidence="2">Tex family protein</fullName>
    </submittedName>
</protein>
<dbReference type="InterPro" id="IPR006641">
    <property type="entry name" value="YqgF/RNaseH-like_dom"/>
</dbReference>
<dbReference type="InterPro" id="IPR044146">
    <property type="entry name" value="S1_Tex"/>
</dbReference>
<proteinExistence type="predicted"/>
<dbReference type="Pfam" id="PF09371">
    <property type="entry name" value="Tex_N"/>
    <property type="match status" value="1"/>
</dbReference>
<dbReference type="InterPro" id="IPR055179">
    <property type="entry name" value="Tex-like_central_region"/>
</dbReference>
<dbReference type="InterPro" id="IPR012340">
    <property type="entry name" value="NA-bd_OB-fold"/>
</dbReference>
<dbReference type="Gene3D" id="1.10.150.310">
    <property type="entry name" value="Tex RuvX-like domain-like"/>
    <property type="match status" value="1"/>
</dbReference>
<dbReference type="InterPro" id="IPR023323">
    <property type="entry name" value="Tex-like_dom_sf"/>
</dbReference>
<dbReference type="PROSITE" id="PS50126">
    <property type="entry name" value="S1"/>
    <property type="match status" value="1"/>
</dbReference>
<dbReference type="EMBL" id="JBHUCX010000044">
    <property type="protein sequence ID" value="MFD1676123.1"/>
    <property type="molecule type" value="Genomic_DNA"/>
</dbReference>
<dbReference type="InterPro" id="IPR050437">
    <property type="entry name" value="Ribos_protein_bS1-like"/>
</dbReference>
<dbReference type="Pfam" id="PF12836">
    <property type="entry name" value="HHH_3"/>
    <property type="match status" value="1"/>
</dbReference>
<dbReference type="RefSeq" id="WP_377944016.1">
    <property type="nucleotide sequence ID" value="NZ_JBHUCX010000044.1"/>
</dbReference>
<dbReference type="SUPFAM" id="SSF50249">
    <property type="entry name" value="Nucleic acid-binding proteins"/>
    <property type="match status" value="1"/>
</dbReference>
<reference evidence="3" key="1">
    <citation type="journal article" date="2019" name="Int. J. Syst. Evol. Microbiol.">
        <title>The Global Catalogue of Microorganisms (GCM) 10K type strain sequencing project: providing services to taxonomists for standard genome sequencing and annotation.</title>
        <authorList>
            <consortium name="The Broad Institute Genomics Platform"/>
            <consortium name="The Broad Institute Genome Sequencing Center for Infectious Disease"/>
            <person name="Wu L."/>
            <person name="Ma J."/>
        </authorList>
    </citation>
    <scope>NUCLEOTIDE SEQUENCE [LARGE SCALE GENOMIC DNA]</scope>
    <source>
        <strain evidence="3">CGMCC 1.12286</strain>
    </source>
</reference>
<feature type="domain" description="S1 motif" evidence="1">
    <location>
        <begin position="675"/>
        <end position="744"/>
    </location>
</feature>
<dbReference type="SUPFAM" id="SSF47781">
    <property type="entry name" value="RuvA domain 2-like"/>
    <property type="match status" value="2"/>
</dbReference>
<dbReference type="InterPro" id="IPR003029">
    <property type="entry name" value="S1_domain"/>
</dbReference>
<dbReference type="InterPro" id="IPR018974">
    <property type="entry name" value="Tex-like_N"/>
</dbReference>
<dbReference type="Pfam" id="PF17674">
    <property type="entry name" value="HHH_9"/>
    <property type="match status" value="1"/>
</dbReference>
<gene>
    <name evidence="2" type="ORF">ACFSB2_15570</name>
</gene>
<comment type="caution">
    <text evidence="2">The sequence shown here is derived from an EMBL/GenBank/DDBJ whole genome shotgun (WGS) entry which is preliminary data.</text>
</comment>
<dbReference type="InterPro" id="IPR032639">
    <property type="entry name" value="Tex_YqgF"/>
</dbReference>
<dbReference type="InterPro" id="IPR023319">
    <property type="entry name" value="Tex-like_HTH_dom_sf"/>
</dbReference>
<name>A0ABW4JJH2_9BACL</name>
<dbReference type="SMART" id="SM00732">
    <property type="entry name" value="YqgFc"/>
    <property type="match status" value="1"/>
</dbReference>
<evidence type="ECO:0000313" key="2">
    <source>
        <dbReference type="EMBL" id="MFD1676123.1"/>
    </source>
</evidence>
<sequence length="755" mass="83060">MFELPIPDYIQLIADHLQMKATQVRAAIQLFDEGNTIPFIARYRKEMTGELDENQLRDIASRYESEQSLYGRKCDVLRLLEEHGAFADDTTAAQLAKSVEAAQTITEVDDIYRPFRPKRKTRASVAKARGLEPLTQWLKAASKATQGEKVDEQAVLAYASQFVSEEKEVASALEALQGAADIFAEEVADDAQSRKWVRDSTFRQGTLQSVAANPDAESVYEAYYAFSERIAKAAPHRILAMNRGEREEFLKLTIIAPQEDILQYLLRRHVPKARAGVGQVNYAAQVLADAVSDGYKRLLAPAIERDIRGELTEKAEAHAIQIFGENLRNLLMQPPLRGRNVLGVDPAYRTGCKLAVVDDTGKMLEVAVIYPTPPQSKVEEAKAVILRLIAKYDIGLISIGNGTASRETEAFIAECVRLVKASEDKTVPYVIVSEAGASVYSASPLAGEEFPDLDVSERSAISIARRIQDPLAELVKIDPKSVGVGQYQHDVTQKKLDEQLGAVVETAVNQVGVDVNTASASLLSYVAGLNKTVARKLVEFREQNGRFPSRKTLAKVPRLGPKTLEQCVGFLRVLDGDEVLDATPIHPESYTAVALLIKQAGGDKTLLANAERRKAWIQEMRSIPPETLSLQTGIGVPTLRDILDALEQPGRDPREDVPAPVLRTDVLKLEDLEVGMVLTGTIRNVVDFGAFVDVGVKNDGLVHISQLSNQFVKHPMDVVAVGDIVKVRVMQIDLQKQRLGLTMKGLEHEPAPARV</sequence>